<dbReference type="SUPFAM" id="SSF55073">
    <property type="entry name" value="Nucleotide cyclase"/>
    <property type="match status" value="1"/>
</dbReference>
<dbReference type="EMBL" id="BNCK01000013">
    <property type="protein sequence ID" value="GHG06634.1"/>
    <property type="molecule type" value="Genomic_DNA"/>
</dbReference>
<dbReference type="InterPro" id="IPR043128">
    <property type="entry name" value="Rev_trsase/Diguanyl_cyclase"/>
</dbReference>
<evidence type="ECO:0000313" key="5">
    <source>
        <dbReference type="Proteomes" id="UP000623842"/>
    </source>
</evidence>
<feature type="domain" description="GGDEF" evidence="3">
    <location>
        <begin position="169"/>
        <end position="297"/>
    </location>
</feature>
<dbReference type="GO" id="GO:0005886">
    <property type="term" value="C:plasma membrane"/>
    <property type="evidence" value="ECO:0007669"/>
    <property type="project" value="TreeGrafter"/>
</dbReference>
<evidence type="ECO:0000313" key="4">
    <source>
        <dbReference type="EMBL" id="GHG06634.1"/>
    </source>
</evidence>
<dbReference type="PROSITE" id="PS50887">
    <property type="entry name" value="GGDEF"/>
    <property type="match status" value="1"/>
</dbReference>
<reference evidence="4" key="2">
    <citation type="submission" date="2020-09" db="EMBL/GenBank/DDBJ databases">
        <authorList>
            <person name="Sun Q."/>
            <person name="Kim S."/>
        </authorList>
    </citation>
    <scope>NUCLEOTIDE SEQUENCE</scope>
    <source>
        <strain evidence="4">KCTC 42731</strain>
    </source>
</reference>
<evidence type="ECO:0000256" key="1">
    <source>
        <dbReference type="ARBA" id="ARBA00001946"/>
    </source>
</evidence>
<dbReference type="InterPro" id="IPR000160">
    <property type="entry name" value="GGDEF_dom"/>
</dbReference>
<dbReference type="PANTHER" id="PTHR45138:SF6">
    <property type="entry name" value="DIGUANYLATE CYCLASE DGCN"/>
    <property type="match status" value="1"/>
</dbReference>
<dbReference type="GO" id="GO:0043709">
    <property type="term" value="P:cell adhesion involved in single-species biofilm formation"/>
    <property type="evidence" value="ECO:0007669"/>
    <property type="project" value="TreeGrafter"/>
</dbReference>
<dbReference type="EC" id="2.7.7.65" evidence="2"/>
<dbReference type="InterPro" id="IPR029787">
    <property type="entry name" value="Nucleotide_cyclase"/>
</dbReference>
<dbReference type="InterPro" id="IPR050469">
    <property type="entry name" value="Diguanylate_Cyclase"/>
</dbReference>
<dbReference type="RefSeq" id="WP_189774507.1">
    <property type="nucleotide sequence ID" value="NZ_BNCK01000013.1"/>
</dbReference>
<reference evidence="4" key="1">
    <citation type="journal article" date="2014" name="Int. J. Syst. Evol. Microbiol.">
        <title>Complete genome sequence of Corynebacterium casei LMG S-19264T (=DSM 44701T), isolated from a smear-ripened cheese.</title>
        <authorList>
            <consortium name="US DOE Joint Genome Institute (JGI-PGF)"/>
            <person name="Walter F."/>
            <person name="Albersmeier A."/>
            <person name="Kalinowski J."/>
            <person name="Ruckert C."/>
        </authorList>
    </citation>
    <scope>NUCLEOTIDE SEQUENCE</scope>
    <source>
        <strain evidence="4">KCTC 42731</strain>
    </source>
</reference>
<evidence type="ECO:0000256" key="2">
    <source>
        <dbReference type="ARBA" id="ARBA00012528"/>
    </source>
</evidence>
<comment type="cofactor">
    <cofactor evidence="1">
        <name>Mg(2+)</name>
        <dbReference type="ChEBI" id="CHEBI:18420"/>
    </cofactor>
</comment>
<dbReference type="Proteomes" id="UP000623842">
    <property type="component" value="Unassembled WGS sequence"/>
</dbReference>
<organism evidence="4 5">
    <name type="scientific">Thalassotalea marina</name>
    <dbReference type="NCBI Taxonomy" id="1673741"/>
    <lineage>
        <taxon>Bacteria</taxon>
        <taxon>Pseudomonadati</taxon>
        <taxon>Pseudomonadota</taxon>
        <taxon>Gammaproteobacteria</taxon>
        <taxon>Alteromonadales</taxon>
        <taxon>Colwelliaceae</taxon>
        <taxon>Thalassotalea</taxon>
    </lineage>
</organism>
<dbReference type="Gene3D" id="3.30.70.270">
    <property type="match status" value="1"/>
</dbReference>
<gene>
    <name evidence="4" type="ORF">GCM10017161_40410</name>
</gene>
<dbReference type="NCBIfam" id="TIGR00254">
    <property type="entry name" value="GGDEF"/>
    <property type="match status" value="1"/>
</dbReference>
<comment type="caution">
    <text evidence="4">The sequence shown here is derived from an EMBL/GenBank/DDBJ whole genome shotgun (WGS) entry which is preliminary data.</text>
</comment>
<dbReference type="SMART" id="SM00267">
    <property type="entry name" value="GGDEF"/>
    <property type="match status" value="1"/>
</dbReference>
<dbReference type="CDD" id="cd01949">
    <property type="entry name" value="GGDEF"/>
    <property type="match status" value="1"/>
</dbReference>
<dbReference type="AlphaFoldDB" id="A0A919BQJ9"/>
<accession>A0A919BQJ9</accession>
<dbReference type="FunFam" id="3.30.70.270:FF:000001">
    <property type="entry name" value="Diguanylate cyclase domain protein"/>
    <property type="match status" value="1"/>
</dbReference>
<dbReference type="PANTHER" id="PTHR45138">
    <property type="entry name" value="REGULATORY COMPONENTS OF SENSORY TRANSDUCTION SYSTEM"/>
    <property type="match status" value="1"/>
</dbReference>
<sequence length="297" mass="33691">MQTLNLVENSNIDFNAFKIFTEQDKVATARKLALAEQLQTSLELNGLLNIFSMEVAKYADFSGLYFKNDELSAEARGSHLGKNERRFELRLNNDYIGTLTYALNSPISLTNFDILTELHQLLIHPINNAVKYQQALKMSMQDALTSLGNRRYFDEQLKRAMHHANRQGSKVALMIGDLNKFKQINDTHGHHIGDNILKRFASVLRQSVRDSDSVFRFGGDEFVILIEDADTNSMSIISHRVHSLIAQDSLLAQYQVSTSLGATLMTRSDTEDSFFERADQQLYANKMAQGNSVYQIK</sequence>
<name>A0A919BQJ9_9GAMM</name>
<proteinExistence type="predicted"/>
<protein>
    <recommendedName>
        <fullName evidence="2">diguanylate cyclase</fullName>
        <ecNumber evidence="2">2.7.7.65</ecNumber>
    </recommendedName>
</protein>
<dbReference type="GO" id="GO:1902201">
    <property type="term" value="P:negative regulation of bacterial-type flagellum-dependent cell motility"/>
    <property type="evidence" value="ECO:0007669"/>
    <property type="project" value="TreeGrafter"/>
</dbReference>
<dbReference type="Pfam" id="PF00990">
    <property type="entry name" value="GGDEF"/>
    <property type="match status" value="1"/>
</dbReference>
<keyword evidence="5" id="KW-1185">Reference proteome</keyword>
<dbReference type="GO" id="GO:0052621">
    <property type="term" value="F:diguanylate cyclase activity"/>
    <property type="evidence" value="ECO:0007669"/>
    <property type="project" value="UniProtKB-EC"/>
</dbReference>
<evidence type="ECO:0000259" key="3">
    <source>
        <dbReference type="PROSITE" id="PS50887"/>
    </source>
</evidence>